<dbReference type="InterPro" id="IPR035892">
    <property type="entry name" value="C2_domain_sf"/>
</dbReference>
<dbReference type="AlphaFoldDB" id="A0A9I9DNN2"/>
<evidence type="ECO:0000259" key="1">
    <source>
        <dbReference type="PROSITE" id="PS50004"/>
    </source>
</evidence>
<protein>
    <recommendedName>
        <fullName evidence="1">C2 domain-containing protein</fullName>
    </recommendedName>
</protein>
<dbReference type="PANTHER" id="PTHR32246">
    <property type="entry name" value="INGRESSION PROTEIN FIC1"/>
    <property type="match status" value="1"/>
</dbReference>
<dbReference type="Gramene" id="MELO3C021336.2.1">
    <property type="protein sequence ID" value="MELO3C021336.2.1"/>
    <property type="gene ID" value="MELO3C021336.2"/>
</dbReference>
<proteinExistence type="predicted"/>
<dbReference type="EnsemblPlants" id="MELO3C021336.2.1">
    <property type="protein sequence ID" value="MELO3C021336.2.1"/>
    <property type="gene ID" value="MELO3C021336.2"/>
</dbReference>
<dbReference type="PANTHER" id="PTHR32246:SF173">
    <property type="entry name" value="C2 DOMAIN-CONTAINING PROTEIN"/>
    <property type="match status" value="1"/>
</dbReference>
<evidence type="ECO:0000313" key="2">
    <source>
        <dbReference type="EnsemblPlants" id="MELO3C021336.2.1"/>
    </source>
</evidence>
<feature type="domain" description="C2" evidence="1">
    <location>
        <begin position="1"/>
        <end position="118"/>
    </location>
</feature>
<reference evidence="2" key="1">
    <citation type="submission" date="2023-03" db="UniProtKB">
        <authorList>
            <consortium name="EnsemblPlants"/>
        </authorList>
    </citation>
    <scope>IDENTIFICATION</scope>
</reference>
<dbReference type="SMART" id="SM00239">
    <property type="entry name" value="C2"/>
    <property type="match status" value="1"/>
</dbReference>
<dbReference type="Pfam" id="PF00168">
    <property type="entry name" value="C2"/>
    <property type="match status" value="1"/>
</dbReference>
<dbReference type="SUPFAM" id="SSF49562">
    <property type="entry name" value="C2 domain (Calcium/lipid-binding domain, CaLB)"/>
    <property type="match status" value="1"/>
</dbReference>
<accession>A0A9I9DNN2</accession>
<dbReference type="Gene3D" id="2.60.40.150">
    <property type="entry name" value="C2 domain"/>
    <property type="match status" value="1"/>
</dbReference>
<dbReference type="PROSITE" id="PS50004">
    <property type="entry name" value="C2"/>
    <property type="match status" value="1"/>
</dbReference>
<organism evidence="2">
    <name type="scientific">Cucumis melo</name>
    <name type="common">Muskmelon</name>
    <dbReference type="NCBI Taxonomy" id="3656"/>
    <lineage>
        <taxon>Eukaryota</taxon>
        <taxon>Viridiplantae</taxon>
        <taxon>Streptophyta</taxon>
        <taxon>Embryophyta</taxon>
        <taxon>Tracheophyta</taxon>
        <taxon>Spermatophyta</taxon>
        <taxon>Magnoliopsida</taxon>
        <taxon>eudicotyledons</taxon>
        <taxon>Gunneridae</taxon>
        <taxon>Pentapetalae</taxon>
        <taxon>rosids</taxon>
        <taxon>fabids</taxon>
        <taxon>Cucurbitales</taxon>
        <taxon>Cucurbitaceae</taxon>
        <taxon>Benincaseae</taxon>
        <taxon>Cucumis</taxon>
    </lineage>
</organism>
<name>A0A9I9DNN2_CUCME</name>
<sequence length="235" mass="26247">MDLLSLEISVDSAEDLKKPDTYLPSRVKAYVVVSVTSGVFSEQRAQTNVDMEGGENPRWNFPMKFFIDLNSAKQDLNSLFLTFTIKTETPHVHKCIGEIKVLIVELLESVGDQNSMRYISRPIMDAFGRTRNARLNFIFSFREVELQESVTREEISHLNEKIENVKNMNKRIAKDVAVRSNRSMAISGFATGLHATSLVKKYIDGTSSSEAATSTTSDTSDGSISVLDIISSFFS</sequence>
<dbReference type="InterPro" id="IPR000008">
    <property type="entry name" value="C2_dom"/>
</dbReference>